<evidence type="ECO:0000259" key="1">
    <source>
        <dbReference type="Pfam" id="PF18534"/>
    </source>
</evidence>
<comment type="caution">
    <text evidence="3">The sequence shown here is derived from an EMBL/GenBank/DDBJ whole genome shotgun (WGS) entry which is preliminary data.</text>
</comment>
<gene>
    <name evidence="3" type="ORF">ACD661_10055</name>
</gene>
<evidence type="ECO:0000259" key="2">
    <source>
        <dbReference type="Pfam" id="PF22035"/>
    </source>
</evidence>
<feature type="domain" description="Lpg0393-like VPS9-like" evidence="2">
    <location>
        <begin position="4"/>
        <end position="130"/>
    </location>
</feature>
<dbReference type="Proteomes" id="UP001615550">
    <property type="component" value="Unassembled WGS sequence"/>
</dbReference>
<dbReference type="EMBL" id="JBGORX010000003">
    <property type="protein sequence ID" value="MFJ1268899.1"/>
    <property type="molecule type" value="Genomic_DNA"/>
</dbReference>
<feature type="domain" description="Lpg0393 helical bundle" evidence="1">
    <location>
        <begin position="176"/>
        <end position="253"/>
    </location>
</feature>
<reference evidence="3 4" key="1">
    <citation type="submission" date="2024-08" db="EMBL/GenBank/DDBJ databases">
        <title>Draft Genome Sequence of Legionella lytica strain DSB2004, Isolated From a Fire Sprinkler System.</title>
        <authorList>
            <person name="Everhart A.D."/>
            <person name="Kidane D.T."/>
            <person name="Farone A.L."/>
            <person name="Farone M.B."/>
        </authorList>
    </citation>
    <scope>NUCLEOTIDE SEQUENCE [LARGE SCALE GENOMIC DNA]</scope>
    <source>
        <strain evidence="3 4">DSB2004</strain>
    </source>
</reference>
<evidence type="ECO:0000313" key="4">
    <source>
        <dbReference type="Proteomes" id="UP001615550"/>
    </source>
</evidence>
<organism evidence="3 4">
    <name type="scientific">Legionella lytica</name>
    <dbReference type="NCBI Taxonomy" id="96232"/>
    <lineage>
        <taxon>Bacteria</taxon>
        <taxon>Pseudomonadati</taxon>
        <taxon>Pseudomonadota</taxon>
        <taxon>Gammaproteobacteria</taxon>
        <taxon>Legionellales</taxon>
        <taxon>Legionellaceae</taxon>
        <taxon>Legionella</taxon>
    </lineage>
</organism>
<dbReference type="InterPro" id="IPR041321">
    <property type="entry name" value="Lpg0393_HBD"/>
</dbReference>
<evidence type="ECO:0000313" key="3">
    <source>
        <dbReference type="EMBL" id="MFJ1268899.1"/>
    </source>
</evidence>
<dbReference type="InterPro" id="IPR054178">
    <property type="entry name" value="Lpg0393-like_VPS9"/>
</dbReference>
<keyword evidence="4" id="KW-1185">Reference proteome</keyword>
<name>A0ABW8D874_9GAMM</name>
<dbReference type="Pfam" id="PF18534">
    <property type="entry name" value="HBD"/>
    <property type="match status" value="1"/>
</dbReference>
<accession>A0ABW8D874</accession>
<proteinExistence type="predicted"/>
<dbReference type="RefSeq" id="WP_400187725.1">
    <property type="nucleotide sequence ID" value="NZ_JBGORX010000003.1"/>
</dbReference>
<sequence>MLSSSSEYLMALRERDFFLFLEWPNFVAKKYGRPDAPLGGDALMDCLVFEWLSYGFRDEDIEHMAILYAISELTALLHSGVLMFQLMTTTNALFSCVAFHKLNLEDTNFPVGINEREIYKFMDEKTRSWGGSPELFNESTNLVRNDFLKRTSFINESQLLISCKKIYDINFVLHAVREYKDKLYCEEDKEKGSSLCYTRLGIAEAFVSYLKGQTAMGDKALSEINNYVALLRKAQPKKWEEKYLDIIAPPTFLMQVSKTFFTYCAFFFTKIIPGTSVENKAETSLQVG</sequence>
<protein>
    <submittedName>
        <fullName evidence="3">Helical bundle domain-containing protein</fullName>
    </submittedName>
</protein>
<dbReference type="Pfam" id="PF22035">
    <property type="entry name" value="Lpg0393_VPS9"/>
    <property type="match status" value="1"/>
</dbReference>